<feature type="region of interest" description="Disordered" evidence="1">
    <location>
        <begin position="232"/>
        <end position="252"/>
    </location>
</feature>
<reference evidence="3 4" key="1">
    <citation type="submission" date="2019-06" db="EMBL/GenBank/DDBJ databases">
        <title>Sequencing the genomes of 1000 actinobacteria strains.</title>
        <authorList>
            <person name="Klenk H.-P."/>
        </authorList>
    </citation>
    <scope>NUCLEOTIDE SEQUENCE [LARGE SCALE GENOMIC DNA]</scope>
    <source>
        <strain evidence="3 4">DSM 45679</strain>
    </source>
</reference>
<protein>
    <recommendedName>
        <fullName evidence="5">LVIVD repeat-containing protein</fullName>
    </recommendedName>
</protein>
<evidence type="ECO:0008006" key="5">
    <source>
        <dbReference type="Google" id="ProtNLM"/>
    </source>
</evidence>
<dbReference type="RefSeq" id="WP_142003509.1">
    <property type="nucleotide sequence ID" value="NZ_VFML01000002.1"/>
</dbReference>
<feature type="signal peptide" evidence="2">
    <location>
        <begin position="1"/>
        <end position="36"/>
    </location>
</feature>
<dbReference type="OrthoDB" id="4300819at2"/>
<accession>A0A542CTZ3</accession>
<name>A0A542CTZ3_AMYCI</name>
<dbReference type="EMBL" id="VFML01000002">
    <property type="protein sequence ID" value="TQI94260.1"/>
    <property type="molecule type" value="Genomic_DNA"/>
</dbReference>
<evidence type="ECO:0000313" key="3">
    <source>
        <dbReference type="EMBL" id="TQI94260.1"/>
    </source>
</evidence>
<organism evidence="3 4">
    <name type="scientific">Amycolatopsis cihanbeyliensis</name>
    <dbReference type="NCBI Taxonomy" id="1128664"/>
    <lineage>
        <taxon>Bacteria</taxon>
        <taxon>Bacillati</taxon>
        <taxon>Actinomycetota</taxon>
        <taxon>Actinomycetes</taxon>
        <taxon>Pseudonocardiales</taxon>
        <taxon>Pseudonocardiaceae</taxon>
        <taxon>Amycolatopsis</taxon>
    </lineage>
</organism>
<evidence type="ECO:0000256" key="2">
    <source>
        <dbReference type="SAM" id="SignalP"/>
    </source>
</evidence>
<dbReference type="SUPFAM" id="SSF75011">
    <property type="entry name" value="3-carboxy-cis,cis-mucoante lactonizing enzyme"/>
    <property type="match status" value="1"/>
</dbReference>
<keyword evidence="4" id="KW-1185">Reference proteome</keyword>
<dbReference type="Proteomes" id="UP000320876">
    <property type="component" value="Unassembled WGS sequence"/>
</dbReference>
<feature type="chain" id="PRO_5039588864" description="LVIVD repeat-containing protein" evidence="2">
    <location>
        <begin position="37"/>
        <end position="479"/>
    </location>
</feature>
<comment type="caution">
    <text evidence="3">The sequence shown here is derived from an EMBL/GenBank/DDBJ whole genome shotgun (WGS) entry which is preliminary data.</text>
</comment>
<evidence type="ECO:0000313" key="4">
    <source>
        <dbReference type="Proteomes" id="UP000320876"/>
    </source>
</evidence>
<evidence type="ECO:0000256" key="1">
    <source>
        <dbReference type="SAM" id="MobiDB-lite"/>
    </source>
</evidence>
<keyword evidence="2" id="KW-0732">Signal</keyword>
<dbReference type="AlphaFoldDB" id="A0A542CTZ3"/>
<proteinExistence type="predicted"/>
<sequence length="479" mass="52582">MGKVHHARKLARVLAAITGILCLTAMGVFVAPAAVAERDGTPGVDEIVHSHDLRQVANIPKQPPFDTEDAYGTDIAFTKGHAIVGNYDGFVIYDVRNPYRPRVVSQVLCPGGQNDVSVHGDLLILSTDYARSNDSCASEPMPAANPQAWEGIKVFDISDLARPRYVASVRTDCGSHTHTMVPGKRNRSLYVYVSSYSPAPELPHCQPPHDRISIVEVPLRKPADARLVAEPVLFPDGGNAGGTNPDGTRRSATSGCHDLTAYPEKKLLAGACMGDGVLIDIRKPLRPRVINRVQDNVNFAFWHSATFNNAGTKVVFTDELGGGGLPTCNATFGPERGADGIYDITGRGANRKLEFRSYFKLPRHQAENENCVAHNGSLVPVWGRDIMVQAWYQGGVSVWDFTDSANPVQIAYWERGPLSETELVVGGSWSAYYYNGYVYSSDIQKGLDVLNLVDWRTLPAKLVRFDEFNPQTQPRYGWR</sequence>
<gene>
    <name evidence="3" type="ORF">FB471_6420</name>
</gene>